<reference evidence="3 4" key="1">
    <citation type="journal article" date="2011" name="PLoS Pathog.">
        <title>Endophytic Life Strategies Decoded by Genome and Transcriptome Analyses of the Mutualistic Root Symbiont Piriformospora indica.</title>
        <authorList>
            <person name="Zuccaro A."/>
            <person name="Lahrmann U."/>
            <person name="Guldener U."/>
            <person name="Langen G."/>
            <person name="Pfiffi S."/>
            <person name="Biedenkopf D."/>
            <person name="Wong P."/>
            <person name="Samans B."/>
            <person name="Grimm C."/>
            <person name="Basiewicz M."/>
            <person name="Murat C."/>
            <person name="Martin F."/>
            <person name="Kogel K.H."/>
        </authorList>
    </citation>
    <scope>NUCLEOTIDE SEQUENCE [LARGE SCALE GENOMIC DNA]</scope>
    <source>
        <strain evidence="3 4">DSM 11827</strain>
    </source>
</reference>
<dbReference type="GO" id="GO:0003723">
    <property type="term" value="F:RNA binding"/>
    <property type="evidence" value="ECO:0007669"/>
    <property type="project" value="UniProtKB-KW"/>
</dbReference>
<accession>G4TQP0</accession>
<dbReference type="PANTHER" id="PTHR23079:SF14">
    <property type="entry name" value="RNA-DEPENDENT RNA POLYMERASE"/>
    <property type="match status" value="1"/>
</dbReference>
<keyword evidence="4" id="KW-1185">Reference proteome</keyword>
<dbReference type="EMBL" id="CAFZ01000240">
    <property type="protein sequence ID" value="CCA73629.1"/>
    <property type="molecule type" value="Genomic_DNA"/>
</dbReference>
<keyword evidence="1" id="KW-0696">RNA-directed RNA polymerase</keyword>
<organism evidence="3 4">
    <name type="scientific">Serendipita indica (strain DSM 11827)</name>
    <name type="common">Root endophyte fungus</name>
    <name type="synonym">Piriformospora indica</name>
    <dbReference type="NCBI Taxonomy" id="1109443"/>
    <lineage>
        <taxon>Eukaryota</taxon>
        <taxon>Fungi</taxon>
        <taxon>Dikarya</taxon>
        <taxon>Basidiomycota</taxon>
        <taxon>Agaricomycotina</taxon>
        <taxon>Agaricomycetes</taxon>
        <taxon>Sebacinales</taxon>
        <taxon>Serendipitaceae</taxon>
        <taxon>Serendipita</taxon>
    </lineage>
</organism>
<evidence type="ECO:0000313" key="3">
    <source>
        <dbReference type="EMBL" id="CCA73629.1"/>
    </source>
</evidence>
<dbReference type="eggNOG" id="KOG0988">
    <property type="taxonomic scope" value="Eukaryota"/>
</dbReference>
<dbReference type="Pfam" id="PF05183">
    <property type="entry name" value="RdRP"/>
    <property type="match status" value="1"/>
</dbReference>
<comment type="caution">
    <text evidence="3">The sequence shown here is derived from an EMBL/GenBank/DDBJ whole genome shotgun (WGS) entry which is preliminary data.</text>
</comment>
<comment type="catalytic activity">
    <reaction evidence="1">
        <text>RNA(n) + a ribonucleoside 5'-triphosphate = RNA(n+1) + diphosphate</text>
        <dbReference type="Rhea" id="RHEA:21248"/>
        <dbReference type="Rhea" id="RHEA-COMP:14527"/>
        <dbReference type="Rhea" id="RHEA-COMP:17342"/>
        <dbReference type="ChEBI" id="CHEBI:33019"/>
        <dbReference type="ChEBI" id="CHEBI:61557"/>
        <dbReference type="ChEBI" id="CHEBI:140395"/>
        <dbReference type="EC" id="2.7.7.48"/>
    </reaction>
</comment>
<dbReference type="OMA" id="KWTARFA"/>
<dbReference type="AlphaFoldDB" id="G4TQP0"/>
<protein>
    <recommendedName>
        <fullName evidence="1">RNA-dependent RNA polymerase</fullName>
        <ecNumber evidence="1">2.7.7.48</ecNumber>
    </recommendedName>
</protein>
<dbReference type="HOGENOM" id="CLU_003387_1_0_1"/>
<dbReference type="STRING" id="1109443.G4TQP0"/>
<dbReference type="Proteomes" id="UP000007148">
    <property type="component" value="Unassembled WGS sequence"/>
</dbReference>
<dbReference type="EC" id="2.7.7.48" evidence="1"/>
<feature type="domain" description="RDRP core" evidence="2">
    <location>
        <begin position="171"/>
        <end position="823"/>
    </location>
</feature>
<keyword evidence="1" id="KW-0694">RNA-binding</keyword>
<dbReference type="OrthoDB" id="10055769at2759"/>
<name>G4TQP0_SERID</name>
<gene>
    <name evidence="3" type="ORF">PIIN_07582</name>
</gene>
<evidence type="ECO:0000259" key="2">
    <source>
        <dbReference type="Pfam" id="PF05183"/>
    </source>
</evidence>
<dbReference type="GO" id="GO:0031380">
    <property type="term" value="C:nuclear RNA-directed RNA polymerase complex"/>
    <property type="evidence" value="ECO:0007669"/>
    <property type="project" value="TreeGrafter"/>
</dbReference>
<keyword evidence="1" id="KW-0548">Nucleotidyltransferase</keyword>
<evidence type="ECO:0000256" key="1">
    <source>
        <dbReference type="RuleBase" id="RU363098"/>
    </source>
</evidence>
<comment type="similarity">
    <text evidence="1">Belongs to the RdRP family.</text>
</comment>
<sequence>MASSPSRKRSCDDSLEQAQIKRPRRLDATLGLTPETPPPLVLLDVPHLQHIWDDMSHGTLFELARLAIMHQIDLSRIPEGRLKPLIGSNSATVNNIWDVLGINPSRVLCATAAQVLDWEAAAHIQGDGSTLETSDEIDPPRAKSGRVAFTASLPMSAITTRGSTHPVEAPITLHLPKVGPSCLFTRVFGSHRFLRVKVVDRIKLRDRDCEALWEMALRPISLLGRVYLPLVEKNDTIWYYMEGLDRLGKHAETLHRGRRGSYGLGRIIPNSVALIGWWTPFSFNKEQPICKLATRLHLGVSDTSPGPLVEMIYVEDDIKRDGYVFTDGSGEVSGPLLRRFRAKCPQARNEASAYQIRISTAKGIVQVAESPDVHRPPQWMKVTRSMIKAKHGEGKLPRDGPLLLNGFRILDAAHFVVCIVQDASWRYPAQLSKQLIPILHHQGVPVEMLATFLEKDISETMLSLKLQPPPRAGESPAAVLGLAKAVQRHGNLIHRALMDDPYGRRPSHRMKSIESDEPWTLEDILPSEDEEGEGTVYSYANSVLYEVQQLYLAIIVGFNISSSNYFLQCWKRLLKRALRKSSIDFRISFSSSAYCMLVPDFSGQLPEGYISFTPPEIVYDGDNRAVDFTKGEVLIGRHPALLPTDIQKVRLANITSLKQKRGLIICSTQGSRPLADLLSGGDYDGDEAIIIWDRNVVNAFQNADTQLSFKPAEVDASFVKDSQTIQDLCHKIESMSEDQERATIAEHFLESLKMPLIHGIYNSYYLKAIDKFGFDSLDARILAHKSNMLLDAPKTSMRLLEEVKSADEKKYGILPRPYWKRRLDSYKKSGEHWDDGHLPTAQNNPLDILHDRGHAFAEEEHRRVYGHSDQLQIDTVQHKKLLQPWQKAEQWARGDPDRERELDVIRNVVNEYTAEFTKLPSMKTDYKAYQAKLFDLARRFATSPTESEVPQLMGITDDGVQKAKASLAYKQDCQYIRGGSTSGFPWKVASLILLSILAEGSSVKISFPRLARLTPHSSFVS</sequence>
<keyword evidence="1" id="KW-0808">Transferase</keyword>
<dbReference type="GO" id="GO:0003968">
    <property type="term" value="F:RNA-directed RNA polymerase activity"/>
    <property type="evidence" value="ECO:0007669"/>
    <property type="project" value="UniProtKB-KW"/>
</dbReference>
<dbReference type="InParanoid" id="G4TQP0"/>
<evidence type="ECO:0000313" key="4">
    <source>
        <dbReference type="Proteomes" id="UP000007148"/>
    </source>
</evidence>
<proteinExistence type="inferred from homology"/>
<dbReference type="InterPro" id="IPR057596">
    <property type="entry name" value="RDRP_core"/>
</dbReference>
<dbReference type="InterPro" id="IPR007855">
    <property type="entry name" value="RDRP"/>
</dbReference>
<dbReference type="PANTHER" id="PTHR23079">
    <property type="entry name" value="RNA-DEPENDENT RNA POLYMERASE"/>
    <property type="match status" value="1"/>
</dbReference>
<dbReference type="GO" id="GO:0030422">
    <property type="term" value="P:siRNA processing"/>
    <property type="evidence" value="ECO:0007669"/>
    <property type="project" value="TreeGrafter"/>
</dbReference>